<dbReference type="GO" id="GO:0030313">
    <property type="term" value="C:cell envelope"/>
    <property type="evidence" value="ECO:0007669"/>
    <property type="project" value="UniProtKB-SubCell"/>
</dbReference>
<feature type="compositionally biased region" description="Low complexity" evidence="5">
    <location>
        <begin position="190"/>
        <end position="214"/>
    </location>
</feature>
<keyword evidence="3" id="KW-1015">Disulfide bond</keyword>
<dbReference type="GO" id="GO:0016209">
    <property type="term" value="F:antioxidant activity"/>
    <property type="evidence" value="ECO:0007669"/>
    <property type="project" value="InterPro"/>
</dbReference>
<sequence>MRWKNLVALFRPRFARAWLPLNATVRLFGLLLVILPFAVLAEGDLLDPMPEAPPAPAFDLQTPDGTRVALADLGGEIVVVNFWATWCPPCRAEMPAMERAWQGLRDKGVRFVAINVDEDSDTVAAFAESTGVSFPLLLDPGGKVTQAWPLRGLPTTFVVDADGNLRLLALGERDWDAQPIMQQILSLAAGSSPPAQTAPTSTPVSVPAPAPASVEKPATQTGW</sequence>
<dbReference type="EMBL" id="JH603170">
    <property type="protein sequence ID" value="EIC20383.1"/>
    <property type="molecule type" value="Genomic_DNA"/>
</dbReference>
<dbReference type="Pfam" id="PF00578">
    <property type="entry name" value="AhpC-TSA"/>
    <property type="match status" value="1"/>
</dbReference>
<evidence type="ECO:0000256" key="5">
    <source>
        <dbReference type="SAM" id="MobiDB-lite"/>
    </source>
</evidence>
<accession>H8Z4X6</accession>
<dbReference type="GO" id="GO:0017004">
    <property type="term" value="P:cytochrome complex assembly"/>
    <property type="evidence" value="ECO:0007669"/>
    <property type="project" value="UniProtKB-KW"/>
</dbReference>
<dbReference type="InterPro" id="IPR017937">
    <property type="entry name" value="Thioredoxin_CS"/>
</dbReference>
<dbReference type="PROSITE" id="PS00194">
    <property type="entry name" value="THIOREDOXIN_1"/>
    <property type="match status" value="1"/>
</dbReference>
<dbReference type="SUPFAM" id="SSF52833">
    <property type="entry name" value="Thioredoxin-like"/>
    <property type="match status" value="1"/>
</dbReference>
<keyword evidence="2" id="KW-0201">Cytochrome c-type biogenesis</keyword>
<reference evidence="8" key="1">
    <citation type="submission" date="2011-06" db="EMBL/GenBank/DDBJ databases">
        <authorList>
            <consortium name="US DOE Joint Genome Institute (JGI-PGF)"/>
            <person name="Lucas S."/>
            <person name="Han J."/>
            <person name="Lapidus A."/>
            <person name="Cheng J.-F."/>
            <person name="Goodwin L."/>
            <person name="Pitluck S."/>
            <person name="Peters L."/>
            <person name="Land M.L."/>
            <person name="Hauser L."/>
            <person name="Vogl K."/>
            <person name="Liu Z."/>
            <person name="Overmann J."/>
            <person name="Frigaard N.-U."/>
            <person name="Bryant D.A."/>
            <person name="Woyke T.J."/>
        </authorList>
    </citation>
    <scope>NUCLEOTIDE SEQUENCE [LARGE SCALE GENOMIC DNA]</scope>
    <source>
        <strain evidence="8">970</strain>
    </source>
</reference>
<evidence type="ECO:0000313" key="8">
    <source>
        <dbReference type="Proteomes" id="UP000002964"/>
    </source>
</evidence>
<dbReference type="Gene3D" id="3.40.30.10">
    <property type="entry name" value="Glutaredoxin"/>
    <property type="match status" value="1"/>
</dbReference>
<keyword evidence="4" id="KW-0676">Redox-active center</keyword>
<keyword evidence="8" id="KW-1185">Reference proteome</keyword>
<dbReference type="InterPro" id="IPR050553">
    <property type="entry name" value="Thioredoxin_ResA/DsbE_sf"/>
</dbReference>
<dbReference type="RefSeq" id="WP_009150786.1">
    <property type="nucleotide sequence ID" value="NZ_CP121471.1"/>
</dbReference>
<gene>
    <name evidence="7" type="ORF">Thi970DRAFT_04016</name>
</gene>
<comment type="subcellular location">
    <subcellularLocation>
        <location evidence="1">Cell envelope</location>
    </subcellularLocation>
</comment>
<evidence type="ECO:0000256" key="1">
    <source>
        <dbReference type="ARBA" id="ARBA00004196"/>
    </source>
</evidence>
<feature type="domain" description="Thioredoxin" evidence="6">
    <location>
        <begin position="49"/>
        <end position="189"/>
    </location>
</feature>
<dbReference type="GO" id="GO:0015036">
    <property type="term" value="F:disulfide oxidoreductase activity"/>
    <property type="evidence" value="ECO:0007669"/>
    <property type="project" value="UniProtKB-ARBA"/>
</dbReference>
<evidence type="ECO:0000256" key="4">
    <source>
        <dbReference type="ARBA" id="ARBA00023284"/>
    </source>
</evidence>
<dbReference type="PROSITE" id="PS51352">
    <property type="entry name" value="THIOREDOXIN_2"/>
    <property type="match status" value="1"/>
</dbReference>
<feature type="region of interest" description="Disordered" evidence="5">
    <location>
        <begin position="190"/>
        <end position="223"/>
    </location>
</feature>
<dbReference type="Proteomes" id="UP000002964">
    <property type="component" value="Unassembled WGS sequence"/>
</dbReference>
<evidence type="ECO:0000256" key="3">
    <source>
        <dbReference type="ARBA" id="ARBA00023157"/>
    </source>
</evidence>
<reference evidence="7 8" key="2">
    <citation type="submission" date="2011-11" db="EMBL/GenBank/DDBJ databases">
        <authorList>
            <consortium name="US DOE Joint Genome Institute"/>
            <person name="Lucas S."/>
            <person name="Han J."/>
            <person name="Lapidus A."/>
            <person name="Cheng J.-F."/>
            <person name="Goodwin L."/>
            <person name="Pitluck S."/>
            <person name="Peters L."/>
            <person name="Ovchinnikova G."/>
            <person name="Zhang X."/>
            <person name="Detter J.C."/>
            <person name="Han C."/>
            <person name="Tapia R."/>
            <person name="Land M."/>
            <person name="Hauser L."/>
            <person name="Kyrpides N."/>
            <person name="Ivanova N."/>
            <person name="Pagani I."/>
            <person name="Vogl K."/>
            <person name="Liu Z."/>
            <person name="Overmann J."/>
            <person name="Frigaard N.-U."/>
            <person name="Bryant D."/>
            <person name="Woyke T."/>
        </authorList>
    </citation>
    <scope>NUCLEOTIDE SEQUENCE [LARGE SCALE GENOMIC DNA]</scope>
    <source>
        <strain evidence="7 8">970</strain>
    </source>
</reference>
<organism evidence="7 8">
    <name type="scientific">Thiorhodovibrio frisius</name>
    <dbReference type="NCBI Taxonomy" id="631362"/>
    <lineage>
        <taxon>Bacteria</taxon>
        <taxon>Pseudomonadati</taxon>
        <taxon>Pseudomonadota</taxon>
        <taxon>Gammaproteobacteria</taxon>
        <taxon>Chromatiales</taxon>
        <taxon>Chromatiaceae</taxon>
        <taxon>Thiorhodovibrio</taxon>
    </lineage>
</organism>
<dbReference type="InterPro" id="IPR000866">
    <property type="entry name" value="AhpC/TSA"/>
</dbReference>
<dbReference type="InterPro" id="IPR036249">
    <property type="entry name" value="Thioredoxin-like_sf"/>
</dbReference>
<protein>
    <submittedName>
        <fullName evidence="7">Peroxiredoxin</fullName>
    </submittedName>
</protein>
<dbReference type="PANTHER" id="PTHR42852:SF6">
    <property type="entry name" value="THIOL:DISULFIDE INTERCHANGE PROTEIN DSBE"/>
    <property type="match status" value="1"/>
</dbReference>
<name>H8Z4X6_9GAMM</name>
<evidence type="ECO:0000259" key="6">
    <source>
        <dbReference type="PROSITE" id="PS51352"/>
    </source>
</evidence>
<dbReference type="CDD" id="cd02966">
    <property type="entry name" value="TlpA_like_family"/>
    <property type="match status" value="1"/>
</dbReference>
<evidence type="ECO:0000256" key="2">
    <source>
        <dbReference type="ARBA" id="ARBA00022748"/>
    </source>
</evidence>
<dbReference type="HOGENOM" id="CLU_042529_11_2_6"/>
<dbReference type="STRING" id="631362.Thi970DRAFT_04016"/>
<dbReference type="AlphaFoldDB" id="H8Z4X6"/>
<evidence type="ECO:0000313" key="7">
    <source>
        <dbReference type="EMBL" id="EIC20383.1"/>
    </source>
</evidence>
<dbReference type="PANTHER" id="PTHR42852">
    <property type="entry name" value="THIOL:DISULFIDE INTERCHANGE PROTEIN DSBE"/>
    <property type="match status" value="1"/>
</dbReference>
<dbReference type="eggNOG" id="COG0526">
    <property type="taxonomic scope" value="Bacteria"/>
</dbReference>
<dbReference type="InterPro" id="IPR013766">
    <property type="entry name" value="Thioredoxin_domain"/>
</dbReference>
<proteinExistence type="predicted"/>